<dbReference type="EMBL" id="FZQP02003333">
    <property type="protein sequence ID" value="VVC97843.1"/>
    <property type="molecule type" value="Genomic_DNA"/>
</dbReference>
<proteinExistence type="predicted"/>
<evidence type="ECO:0000256" key="1">
    <source>
        <dbReference type="SAM" id="MobiDB-lite"/>
    </source>
</evidence>
<organism evidence="2 3">
    <name type="scientific">Leptidea sinapis</name>
    <dbReference type="NCBI Taxonomy" id="189913"/>
    <lineage>
        <taxon>Eukaryota</taxon>
        <taxon>Metazoa</taxon>
        <taxon>Ecdysozoa</taxon>
        <taxon>Arthropoda</taxon>
        <taxon>Hexapoda</taxon>
        <taxon>Insecta</taxon>
        <taxon>Pterygota</taxon>
        <taxon>Neoptera</taxon>
        <taxon>Endopterygota</taxon>
        <taxon>Lepidoptera</taxon>
        <taxon>Glossata</taxon>
        <taxon>Ditrysia</taxon>
        <taxon>Papilionoidea</taxon>
        <taxon>Pieridae</taxon>
        <taxon>Dismorphiinae</taxon>
        <taxon>Leptidea</taxon>
    </lineage>
</organism>
<accession>A0A5E4QJQ7</accession>
<dbReference type="AlphaFoldDB" id="A0A5E4QJQ7"/>
<dbReference type="Proteomes" id="UP000324832">
    <property type="component" value="Unassembled WGS sequence"/>
</dbReference>
<gene>
    <name evidence="2" type="ORF">LSINAPIS_LOCUS9036</name>
</gene>
<feature type="region of interest" description="Disordered" evidence="1">
    <location>
        <begin position="61"/>
        <end position="81"/>
    </location>
</feature>
<sequence>MDALHNRETVDDQSYKKRLNGRVWMSPDVDVGHVLGGSEIMRNIVPMSGEDFERRFSSMRLEGGENDESNGGGMKNGRGEDRFNQIKSSLRELRRGQVSPADDEESVQLPCEFCSVLVPLVDLVQHQVLNGLQGSNTPESFLAYGFYNIDSGYFGTSPRYGDMFIADHFMRDKTTNSIGEVIASWPRITKTHWVLEEIDYSNTSHMEWNLVFHRTIMLSNGASQAVSEFYPAVCLIQSVPLPYILLSRNNISTKDVRAL</sequence>
<protein>
    <submittedName>
        <fullName evidence="2">Uncharacterized protein</fullName>
    </submittedName>
</protein>
<reference evidence="2 3" key="1">
    <citation type="submission" date="2017-07" db="EMBL/GenBank/DDBJ databases">
        <authorList>
            <person name="Talla V."/>
            <person name="Backstrom N."/>
        </authorList>
    </citation>
    <scope>NUCLEOTIDE SEQUENCE [LARGE SCALE GENOMIC DNA]</scope>
</reference>
<evidence type="ECO:0000313" key="2">
    <source>
        <dbReference type="EMBL" id="VVC97843.1"/>
    </source>
</evidence>
<name>A0A5E4QJQ7_9NEOP</name>
<keyword evidence="3" id="KW-1185">Reference proteome</keyword>
<evidence type="ECO:0000313" key="3">
    <source>
        <dbReference type="Proteomes" id="UP000324832"/>
    </source>
</evidence>